<gene>
    <name evidence="1" type="ORF">CRG98_035246</name>
</gene>
<evidence type="ECO:0000313" key="1">
    <source>
        <dbReference type="EMBL" id="PKI44360.1"/>
    </source>
</evidence>
<sequence length="204" mass="22713">MPPGTKRPESVQSGRLAVRLVRAAPVVRGGFFAQDRLTPDEETDLQEAPGGLLMQGRWLPTPKRPPDVAVMVVLREVTRVNPTYKKNEEMSKLNRPDWAELTRLGRSERNGSLGGYRWYFDASGFVRITCLDFPVPARHEPPIVTSYILWRGVTARANSCNHPDPPVQANQNPVSNSGVTGPGRFLQVLAGFRKLSQIFLDPRG</sequence>
<organism evidence="1 2">
    <name type="scientific">Punica granatum</name>
    <name type="common">Pomegranate</name>
    <dbReference type="NCBI Taxonomy" id="22663"/>
    <lineage>
        <taxon>Eukaryota</taxon>
        <taxon>Viridiplantae</taxon>
        <taxon>Streptophyta</taxon>
        <taxon>Embryophyta</taxon>
        <taxon>Tracheophyta</taxon>
        <taxon>Spermatophyta</taxon>
        <taxon>Magnoliopsida</taxon>
        <taxon>eudicotyledons</taxon>
        <taxon>Gunneridae</taxon>
        <taxon>Pentapetalae</taxon>
        <taxon>rosids</taxon>
        <taxon>malvids</taxon>
        <taxon>Myrtales</taxon>
        <taxon>Lythraceae</taxon>
        <taxon>Punica</taxon>
    </lineage>
</organism>
<dbReference type="AlphaFoldDB" id="A0A2I0IKZ2"/>
<keyword evidence="2" id="KW-1185">Reference proteome</keyword>
<reference evidence="1 2" key="1">
    <citation type="submission" date="2017-11" db="EMBL/GenBank/DDBJ databases">
        <title>De-novo sequencing of pomegranate (Punica granatum L.) genome.</title>
        <authorList>
            <person name="Akparov Z."/>
            <person name="Amiraslanov A."/>
            <person name="Hajiyeva S."/>
            <person name="Abbasov M."/>
            <person name="Kaur K."/>
            <person name="Hamwieh A."/>
            <person name="Solovyev V."/>
            <person name="Salamov A."/>
            <person name="Braich B."/>
            <person name="Kosarev P."/>
            <person name="Mahmoud A."/>
            <person name="Hajiyev E."/>
            <person name="Babayeva S."/>
            <person name="Izzatullayeva V."/>
            <person name="Mammadov A."/>
            <person name="Mammadov A."/>
            <person name="Sharifova S."/>
            <person name="Ojaghi J."/>
            <person name="Eynullazada K."/>
            <person name="Bayramov B."/>
            <person name="Abdulazimova A."/>
            <person name="Shahmuradov I."/>
        </authorList>
    </citation>
    <scope>NUCLEOTIDE SEQUENCE [LARGE SCALE GENOMIC DNA]</scope>
    <source>
        <strain evidence="2">cv. AG2017</strain>
        <tissue evidence="1">Leaf</tissue>
    </source>
</reference>
<comment type="caution">
    <text evidence="1">The sequence shown here is derived from an EMBL/GenBank/DDBJ whole genome shotgun (WGS) entry which is preliminary data.</text>
</comment>
<dbReference type="Proteomes" id="UP000233551">
    <property type="component" value="Unassembled WGS sequence"/>
</dbReference>
<name>A0A2I0IKZ2_PUNGR</name>
<proteinExistence type="predicted"/>
<dbReference type="EMBL" id="PGOL01002914">
    <property type="protein sequence ID" value="PKI44360.1"/>
    <property type="molecule type" value="Genomic_DNA"/>
</dbReference>
<accession>A0A2I0IKZ2</accession>
<protein>
    <submittedName>
        <fullName evidence="1">Uncharacterized protein</fullName>
    </submittedName>
</protein>
<evidence type="ECO:0000313" key="2">
    <source>
        <dbReference type="Proteomes" id="UP000233551"/>
    </source>
</evidence>